<keyword evidence="2" id="KW-0812">Transmembrane</keyword>
<feature type="region of interest" description="Disordered" evidence="1">
    <location>
        <begin position="94"/>
        <end position="123"/>
    </location>
</feature>
<feature type="compositionally biased region" description="Polar residues" evidence="1">
    <location>
        <begin position="94"/>
        <end position="121"/>
    </location>
</feature>
<evidence type="ECO:0000256" key="2">
    <source>
        <dbReference type="SAM" id="Phobius"/>
    </source>
</evidence>
<protein>
    <submittedName>
        <fullName evidence="3">18K microfilarial surface-associated antigen</fullName>
    </submittedName>
</protein>
<accession>Q7M4J8</accession>
<keyword evidence="2" id="KW-0472">Membrane</keyword>
<evidence type="ECO:0000256" key="1">
    <source>
        <dbReference type="SAM" id="MobiDB-lite"/>
    </source>
</evidence>
<proteinExistence type="predicted"/>
<name>Q7M4J8_ONCVO</name>
<dbReference type="AlphaFoldDB" id="Q7M4J8"/>
<dbReference type="PIR" id="A60611">
    <property type="entry name" value="A60611"/>
</dbReference>
<evidence type="ECO:0000313" key="3">
    <source>
        <dbReference type="PIR" id="A60611"/>
    </source>
</evidence>
<reference evidence="3" key="1">
    <citation type="journal article" date="1990" name="Exp. Parasitol.">
        <title>Onchocerca volvulus: molecular cloning, primary structure, and expression of a microfilarial surface-associated antigen.</title>
        <authorList>
            <person name="Dinman J.D."/>
            <person name="Scott A.L."/>
        </authorList>
    </citation>
    <scope>NUCLEOTIDE SEQUENCE</scope>
</reference>
<sequence>MRDQLNSDSRRRREISDKILSGEVNKLNVTLSGIPDAYEMYDRTLYTYNTYFGSPIFYCWFDPVLIQILRIDSKIILKHSDRLESSYAYGGGNRTSDTAVTAPTESSSYHSQQSDTHTVNESEGGGEFRLHRYIKLCHIALIHATAGVIVTITTAAVQFNFGIRQ</sequence>
<keyword evidence="2" id="KW-1133">Transmembrane helix</keyword>
<feature type="transmembrane region" description="Helical" evidence="2">
    <location>
        <begin position="139"/>
        <end position="161"/>
    </location>
</feature>
<organism evidence="3">
    <name type="scientific">Onchocerca volvulus</name>
    <dbReference type="NCBI Taxonomy" id="6282"/>
    <lineage>
        <taxon>Eukaryota</taxon>
        <taxon>Metazoa</taxon>
        <taxon>Ecdysozoa</taxon>
        <taxon>Nematoda</taxon>
        <taxon>Chromadorea</taxon>
        <taxon>Rhabditida</taxon>
        <taxon>Spirurina</taxon>
        <taxon>Spiruromorpha</taxon>
        <taxon>Filarioidea</taxon>
        <taxon>Onchocercidae</taxon>
        <taxon>Onchocerca</taxon>
    </lineage>
</organism>